<dbReference type="AlphaFoldDB" id="A0A8X6MA31"/>
<comment type="caution">
    <text evidence="2">The sequence shown here is derived from an EMBL/GenBank/DDBJ whole genome shotgun (WGS) entry which is preliminary data.</text>
</comment>
<keyword evidence="3" id="KW-1185">Reference proteome</keyword>
<dbReference type="Proteomes" id="UP000887013">
    <property type="component" value="Unassembled WGS sequence"/>
</dbReference>
<evidence type="ECO:0000313" key="3">
    <source>
        <dbReference type="Proteomes" id="UP000887013"/>
    </source>
</evidence>
<gene>
    <name evidence="2" type="ORF">NPIL_678601</name>
</gene>
<name>A0A8X6MA31_NEPPI</name>
<proteinExistence type="predicted"/>
<feature type="region of interest" description="Disordered" evidence="1">
    <location>
        <begin position="71"/>
        <end position="108"/>
    </location>
</feature>
<protein>
    <submittedName>
        <fullName evidence="2">Uncharacterized protein</fullName>
    </submittedName>
</protein>
<dbReference type="EMBL" id="BMAW01088618">
    <property type="protein sequence ID" value="GFS35589.1"/>
    <property type="molecule type" value="Genomic_DNA"/>
</dbReference>
<organism evidence="2 3">
    <name type="scientific">Nephila pilipes</name>
    <name type="common">Giant wood spider</name>
    <name type="synonym">Nephila maculata</name>
    <dbReference type="NCBI Taxonomy" id="299642"/>
    <lineage>
        <taxon>Eukaryota</taxon>
        <taxon>Metazoa</taxon>
        <taxon>Ecdysozoa</taxon>
        <taxon>Arthropoda</taxon>
        <taxon>Chelicerata</taxon>
        <taxon>Arachnida</taxon>
        <taxon>Araneae</taxon>
        <taxon>Araneomorphae</taxon>
        <taxon>Entelegynae</taxon>
        <taxon>Araneoidea</taxon>
        <taxon>Nephilidae</taxon>
        <taxon>Nephila</taxon>
    </lineage>
</organism>
<sequence length="108" mass="12499">MSDTSGAYEGLYDQLEQLIYIYTRQNTDSDLDLKLISKTQHIIIRCARTANKLLSAELKYYLHQIFENVRQQPTTTLPPPSQIRNNKKSKKNKRNLASSTLANKEQNK</sequence>
<feature type="compositionally biased region" description="Polar residues" evidence="1">
    <location>
        <begin position="96"/>
        <end position="108"/>
    </location>
</feature>
<feature type="compositionally biased region" description="Basic residues" evidence="1">
    <location>
        <begin position="85"/>
        <end position="94"/>
    </location>
</feature>
<reference evidence="2" key="1">
    <citation type="submission" date="2020-08" db="EMBL/GenBank/DDBJ databases">
        <title>Multicomponent nature underlies the extraordinary mechanical properties of spider dragline silk.</title>
        <authorList>
            <person name="Kono N."/>
            <person name="Nakamura H."/>
            <person name="Mori M."/>
            <person name="Yoshida Y."/>
            <person name="Ohtoshi R."/>
            <person name="Malay A.D."/>
            <person name="Moran D.A.P."/>
            <person name="Tomita M."/>
            <person name="Numata K."/>
            <person name="Arakawa K."/>
        </authorList>
    </citation>
    <scope>NUCLEOTIDE SEQUENCE</scope>
</reference>
<evidence type="ECO:0000256" key="1">
    <source>
        <dbReference type="SAM" id="MobiDB-lite"/>
    </source>
</evidence>
<evidence type="ECO:0000313" key="2">
    <source>
        <dbReference type="EMBL" id="GFS35589.1"/>
    </source>
</evidence>
<accession>A0A8X6MA31</accession>